<feature type="transmembrane region" description="Helical" evidence="5">
    <location>
        <begin position="41"/>
        <end position="60"/>
    </location>
</feature>
<dbReference type="GO" id="GO:0005886">
    <property type="term" value="C:plasma membrane"/>
    <property type="evidence" value="ECO:0007669"/>
    <property type="project" value="UniProtKB-SubCell"/>
</dbReference>
<dbReference type="GO" id="GO:0008137">
    <property type="term" value="F:NADH dehydrogenase (ubiquinone) activity"/>
    <property type="evidence" value="ECO:0007669"/>
    <property type="project" value="InterPro"/>
</dbReference>
<reference evidence="8 9" key="1">
    <citation type="submission" date="2019-04" db="EMBL/GenBank/DDBJ databases">
        <title>Draft, Whole-Genome Sequence of the Anthracene-degrading Mycobacterium frederiksbergense LB501T, Isolated from a Polycyclic Aromatic Hydrocarbon (PAH)-Contaminated Soil.</title>
        <authorList>
            <person name="Augelletti F."/>
        </authorList>
    </citation>
    <scope>NUCLEOTIDE SEQUENCE [LARGE SCALE GENOMIC DNA]</scope>
    <source>
        <strain evidence="8 9">LB 501T</strain>
    </source>
</reference>
<feature type="transmembrane region" description="Helical" evidence="5">
    <location>
        <begin position="12"/>
        <end position="29"/>
    </location>
</feature>
<keyword evidence="5" id="KW-0874">Quinone</keyword>
<comment type="function">
    <text evidence="5">NDH-1 shuttles electrons from NADH, via FMN and iron-sulfur (Fe-S) centers, to quinones in the respiratory chain. The immediate electron acceptor for the enzyme in this species is believed to be a menaquinone. Couples the redox reaction to proton translocation (for every two electrons transferred, four hydrogen ions are translocated across the cytoplasmic membrane), and thus conserves the redox energy in a proton gradient.</text>
</comment>
<name>A0A6H0S9Q1_9MYCO</name>
<evidence type="ECO:0000256" key="3">
    <source>
        <dbReference type="ARBA" id="ARBA00022989"/>
    </source>
</evidence>
<gene>
    <name evidence="5 8" type="primary">nuoN</name>
    <name evidence="8" type="ORF">EXE63_25640</name>
</gene>
<evidence type="ECO:0000256" key="6">
    <source>
        <dbReference type="RuleBase" id="RU000320"/>
    </source>
</evidence>
<keyword evidence="3 5" id="KW-1133">Transmembrane helix</keyword>
<dbReference type="RefSeq" id="WP_168144249.1">
    <property type="nucleotide sequence ID" value="NZ_CP038799.1"/>
</dbReference>
<dbReference type="Pfam" id="PF00361">
    <property type="entry name" value="Proton_antipo_M"/>
    <property type="match status" value="1"/>
</dbReference>
<keyword evidence="4 5" id="KW-0472">Membrane</keyword>
<protein>
    <recommendedName>
        <fullName evidence="5">NADH-quinone oxidoreductase subunit N</fullName>
        <ecNumber evidence="5">7.1.1.-</ecNumber>
    </recommendedName>
    <alternativeName>
        <fullName evidence="5">NADH dehydrogenase I subunit N</fullName>
    </alternativeName>
    <alternativeName>
        <fullName evidence="5">NDH-1 subunit N</fullName>
    </alternativeName>
</protein>
<evidence type="ECO:0000259" key="7">
    <source>
        <dbReference type="Pfam" id="PF00361"/>
    </source>
</evidence>
<feature type="transmembrane region" description="Helical" evidence="5">
    <location>
        <begin position="323"/>
        <end position="344"/>
    </location>
</feature>
<feature type="transmembrane region" description="Helical" evidence="5">
    <location>
        <begin position="150"/>
        <end position="171"/>
    </location>
</feature>
<dbReference type="InterPro" id="IPR010096">
    <property type="entry name" value="NADH-Q_OxRdtase_suN/2"/>
</dbReference>
<evidence type="ECO:0000256" key="4">
    <source>
        <dbReference type="ARBA" id="ARBA00023136"/>
    </source>
</evidence>
<feature type="transmembrane region" description="Helical" evidence="5">
    <location>
        <begin position="350"/>
        <end position="370"/>
    </location>
</feature>
<dbReference type="GO" id="GO:0048038">
    <property type="term" value="F:quinone binding"/>
    <property type="evidence" value="ECO:0007669"/>
    <property type="project" value="UniProtKB-KW"/>
</dbReference>
<dbReference type="NCBIfam" id="NF004441">
    <property type="entry name" value="PRK05777.1-4"/>
    <property type="match status" value="1"/>
</dbReference>
<keyword evidence="5" id="KW-0520">NAD</keyword>
<organism evidence="8 9">
    <name type="scientific">Mycolicibacterium frederiksbergense</name>
    <dbReference type="NCBI Taxonomy" id="117567"/>
    <lineage>
        <taxon>Bacteria</taxon>
        <taxon>Bacillati</taxon>
        <taxon>Actinomycetota</taxon>
        <taxon>Actinomycetes</taxon>
        <taxon>Mycobacteriales</taxon>
        <taxon>Mycobacteriaceae</taxon>
        <taxon>Mycolicibacterium</taxon>
    </lineage>
</organism>
<feature type="domain" description="NADH:quinone oxidoreductase/Mrp antiporter transmembrane" evidence="7">
    <location>
        <begin position="147"/>
        <end position="442"/>
    </location>
</feature>
<dbReference type="GO" id="GO:0042773">
    <property type="term" value="P:ATP synthesis coupled electron transport"/>
    <property type="evidence" value="ECO:0007669"/>
    <property type="project" value="InterPro"/>
</dbReference>
<evidence type="ECO:0000256" key="5">
    <source>
        <dbReference type="HAMAP-Rule" id="MF_00445"/>
    </source>
</evidence>
<evidence type="ECO:0000313" key="8">
    <source>
        <dbReference type="EMBL" id="QIV83886.1"/>
    </source>
</evidence>
<evidence type="ECO:0000256" key="1">
    <source>
        <dbReference type="ARBA" id="ARBA00004127"/>
    </source>
</evidence>
<dbReference type="EMBL" id="CP038799">
    <property type="protein sequence ID" value="QIV83886.1"/>
    <property type="molecule type" value="Genomic_DNA"/>
</dbReference>
<sequence length="506" mass="51988">MSIPAPSIEYSLLMPMLIMLGTAVTGVLIEALLPRSIRYRAQLAVSVTGMVAALGAVISLTGHRSSALVGSVAIDGPTLFLQGGILVTGLIAIAPVARGRLVAFAPQGALAPRSAAERTAAGAGVIQTEIFPLLMFALSGMLLLPAAADLLTMFVSLEVLSLPLYVLCGLASRRRVLAQEAALKYFLLGAFSSAFFLYGVALLYGYAGTLNLSAIASTIQQGGGDTTMALMGTALIMVGLLFKLGAVPFHSWVPDVYQGAPTPISGFMSAGTKIAAFGALLRLLHVALPGLIEAWRPVLWAVAILTMVVGSVLLVSQFDIKRLLAYSSVANVGFILTGATMIAGGLAPTMFYLLAYGISALGAFTVAGLIHGRGDTEDADITHWRGLGRRSPFLATALALFLLAAAGIPLTSGFIGKFGVLKAALDNGGTALVLVALTCSVIAAVAYSRVIVVMFFDEPGEGTAVPARPGPLAAVAVAAAAALTVLLGIAPQTLLTLATQAAEFLH</sequence>
<dbReference type="KEGG" id="mfre:EXE63_25640"/>
<keyword evidence="5" id="KW-0813">Transport</keyword>
<feature type="transmembrane region" description="Helical" evidence="5">
    <location>
        <begin position="120"/>
        <end position="144"/>
    </location>
</feature>
<dbReference type="Proteomes" id="UP000501849">
    <property type="component" value="Chromosome"/>
</dbReference>
<feature type="transmembrane region" description="Helical" evidence="5">
    <location>
        <begin position="298"/>
        <end position="316"/>
    </location>
</feature>
<keyword evidence="5" id="KW-1003">Cell membrane</keyword>
<feature type="transmembrane region" description="Helical" evidence="5">
    <location>
        <begin position="472"/>
        <end position="490"/>
    </location>
</feature>
<dbReference type="GO" id="GO:0012505">
    <property type="term" value="C:endomembrane system"/>
    <property type="evidence" value="ECO:0007669"/>
    <property type="project" value="UniProtKB-SubCell"/>
</dbReference>
<evidence type="ECO:0000256" key="2">
    <source>
        <dbReference type="ARBA" id="ARBA00022692"/>
    </source>
</evidence>
<dbReference type="NCBIfam" id="TIGR01770">
    <property type="entry name" value="NDH_I_N"/>
    <property type="match status" value="1"/>
</dbReference>
<keyword evidence="9" id="KW-1185">Reference proteome</keyword>
<accession>A0A6H0S9Q1</accession>
<dbReference type="GO" id="GO:0050136">
    <property type="term" value="F:NADH dehydrogenase (quinone) (non-electrogenic) activity"/>
    <property type="evidence" value="ECO:0007669"/>
    <property type="project" value="UniProtKB-UniRule"/>
</dbReference>
<comment type="subunit">
    <text evidence="5">NDH-1 is composed of 14 different subunits. Subunits NuoA, H, J, K, L, M, N constitute the membrane sector of the complex.</text>
</comment>
<keyword evidence="2 5" id="KW-0812">Transmembrane</keyword>
<feature type="transmembrane region" description="Helical" evidence="5">
    <location>
        <begin position="227"/>
        <end position="253"/>
    </location>
</feature>
<comment type="catalytic activity">
    <reaction evidence="5">
        <text>a quinone + NADH + 5 H(+)(in) = a quinol + NAD(+) + 4 H(+)(out)</text>
        <dbReference type="Rhea" id="RHEA:57888"/>
        <dbReference type="ChEBI" id="CHEBI:15378"/>
        <dbReference type="ChEBI" id="CHEBI:24646"/>
        <dbReference type="ChEBI" id="CHEBI:57540"/>
        <dbReference type="ChEBI" id="CHEBI:57945"/>
        <dbReference type="ChEBI" id="CHEBI:132124"/>
    </reaction>
</comment>
<keyword evidence="5" id="KW-1278">Translocase</keyword>
<feature type="transmembrane region" description="Helical" evidence="5">
    <location>
        <begin position="391"/>
        <end position="411"/>
    </location>
</feature>
<dbReference type="HAMAP" id="MF_00445">
    <property type="entry name" value="NDH1_NuoN_1"/>
    <property type="match status" value="1"/>
</dbReference>
<dbReference type="InterPro" id="IPR001750">
    <property type="entry name" value="ND/Mrp_TM"/>
</dbReference>
<feature type="transmembrane region" description="Helical" evidence="5">
    <location>
        <begin position="431"/>
        <end position="452"/>
    </location>
</feature>
<evidence type="ECO:0000313" key="9">
    <source>
        <dbReference type="Proteomes" id="UP000501849"/>
    </source>
</evidence>
<dbReference type="AlphaFoldDB" id="A0A6H0S9Q1"/>
<dbReference type="PANTHER" id="PTHR22773">
    <property type="entry name" value="NADH DEHYDROGENASE"/>
    <property type="match status" value="1"/>
</dbReference>
<comment type="similarity">
    <text evidence="5">Belongs to the complex I subunit 2 family.</text>
</comment>
<dbReference type="EC" id="7.1.1.-" evidence="5"/>
<feature type="transmembrane region" description="Helical" evidence="5">
    <location>
        <begin position="80"/>
        <end position="99"/>
    </location>
</feature>
<comment type="subcellular location">
    <subcellularLocation>
        <location evidence="5">Cell membrane</location>
        <topology evidence="5">Multi-pass membrane protein</topology>
    </subcellularLocation>
    <subcellularLocation>
        <location evidence="1">Endomembrane system</location>
        <topology evidence="1">Multi-pass membrane protein</topology>
    </subcellularLocation>
    <subcellularLocation>
        <location evidence="6">Membrane</location>
        <topology evidence="6">Multi-pass membrane protein</topology>
    </subcellularLocation>
</comment>
<proteinExistence type="inferred from homology"/>
<feature type="transmembrane region" description="Helical" evidence="5">
    <location>
        <begin position="183"/>
        <end position="207"/>
    </location>
</feature>
<keyword evidence="8" id="KW-0560">Oxidoreductase</keyword>